<comment type="caution">
    <text evidence="1">The sequence shown here is derived from an EMBL/GenBank/DDBJ whole genome shotgun (WGS) entry which is preliminary data.</text>
</comment>
<dbReference type="AlphaFoldDB" id="A0A9P1MTI1"/>
<sequence length="329" mass="38536">MVLTNQTNAISRIISDKEKSKKEKEGFELFVGDKIEFSENKGVCEMNSVIYAKNVYKLTCDFNENRIQLSSGKKQKGRFDYELKYRQKTPTMVYVTIAEKTKNLEFESLQKCMQQFFEKTLEASKDSLKHLEIRGSNSNVNLGPLKNLEILELTNVLNATTFVSKITKPLNVLSIFDKNPRNLDFSKCEKQLREVRESLILSANCFTKDNYSKIRASQIEVPIGNMDEFMLANIIEKWRNSDLKADSKRQQCITWNIDKSKYFHLKMMFKHLGTDWDSEGDRYHEEKNKAGKVFIFRCKFMHKQLENISSKLSYRKDGEIQKISFKFSY</sequence>
<evidence type="ECO:0000313" key="2">
    <source>
        <dbReference type="Proteomes" id="UP001152747"/>
    </source>
</evidence>
<keyword evidence="2" id="KW-1185">Reference proteome</keyword>
<accession>A0A9P1MTI1</accession>
<protein>
    <submittedName>
        <fullName evidence="1">Uncharacterized protein</fullName>
    </submittedName>
</protein>
<dbReference type="EMBL" id="CANHGI010000001">
    <property type="protein sequence ID" value="CAI5439447.1"/>
    <property type="molecule type" value="Genomic_DNA"/>
</dbReference>
<reference evidence="1" key="1">
    <citation type="submission" date="2022-11" db="EMBL/GenBank/DDBJ databases">
        <authorList>
            <person name="Kikuchi T."/>
        </authorList>
    </citation>
    <scope>NUCLEOTIDE SEQUENCE</scope>
    <source>
        <strain evidence="1">PS1010</strain>
    </source>
</reference>
<evidence type="ECO:0000313" key="1">
    <source>
        <dbReference type="EMBL" id="CAI5439447.1"/>
    </source>
</evidence>
<organism evidence="1 2">
    <name type="scientific">Caenorhabditis angaria</name>
    <dbReference type="NCBI Taxonomy" id="860376"/>
    <lineage>
        <taxon>Eukaryota</taxon>
        <taxon>Metazoa</taxon>
        <taxon>Ecdysozoa</taxon>
        <taxon>Nematoda</taxon>
        <taxon>Chromadorea</taxon>
        <taxon>Rhabditida</taxon>
        <taxon>Rhabditina</taxon>
        <taxon>Rhabditomorpha</taxon>
        <taxon>Rhabditoidea</taxon>
        <taxon>Rhabditidae</taxon>
        <taxon>Peloderinae</taxon>
        <taxon>Caenorhabditis</taxon>
    </lineage>
</organism>
<name>A0A9P1MTI1_9PELO</name>
<proteinExistence type="predicted"/>
<gene>
    <name evidence="1" type="ORF">CAMP_LOCUS2084</name>
</gene>
<dbReference type="Proteomes" id="UP001152747">
    <property type="component" value="Unassembled WGS sequence"/>
</dbReference>